<dbReference type="InterPro" id="IPR010982">
    <property type="entry name" value="Lambda_DNA-bd_dom_sf"/>
</dbReference>
<gene>
    <name evidence="2" type="ORF">HEQ44_03220</name>
</gene>
<dbReference type="PROSITE" id="PS50943">
    <property type="entry name" value="HTH_CROC1"/>
    <property type="match status" value="1"/>
</dbReference>
<accession>A0ABX1L4C1</accession>
<dbReference type="Gene3D" id="1.10.260.40">
    <property type="entry name" value="lambda repressor-like DNA-binding domains"/>
    <property type="match status" value="1"/>
</dbReference>
<feature type="domain" description="HTH cro/C1-type" evidence="1">
    <location>
        <begin position="90"/>
        <end position="121"/>
    </location>
</feature>
<sequence>MKPKHHVIKTIEIVRALTGQPARFTVISLDEVVQVRRREIAMTHTYWVPLGDDLDNDENYLEPINDPDFNLQADFREYRRLFGVLTPQAIREIREGYQLSLRQFALILGMSYSTLSEIENGLVLQTDEQERLFRLSQNERAFADLVQAKRAIMSATQYQKIVHKVALT</sequence>
<dbReference type="CDD" id="cd00093">
    <property type="entry name" value="HTH_XRE"/>
    <property type="match status" value="1"/>
</dbReference>
<reference evidence="2 3" key="1">
    <citation type="submission" date="2020-03" db="EMBL/GenBank/DDBJ databases">
        <authorList>
            <person name="Zhang Z."/>
            <person name="Guo Z."/>
            <person name="Hou Q."/>
            <person name="Shen X."/>
        </authorList>
    </citation>
    <scope>NUCLEOTIDE SEQUENCE [LARGE SCALE GENOMIC DNA]</scope>
    <source>
        <strain evidence="2 3">HBUAS51329</strain>
    </source>
</reference>
<dbReference type="Proteomes" id="UP000707477">
    <property type="component" value="Unassembled WGS sequence"/>
</dbReference>
<dbReference type="SUPFAM" id="SSF47413">
    <property type="entry name" value="lambda repressor-like DNA-binding domains"/>
    <property type="match status" value="1"/>
</dbReference>
<organism evidence="2 3">
    <name type="scientific">Levilactobacillus tujiorum</name>
    <dbReference type="NCBI Taxonomy" id="2912243"/>
    <lineage>
        <taxon>Bacteria</taxon>
        <taxon>Bacillati</taxon>
        <taxon>Bacillota</taxon>
        <taxon>Bacilli</taxon>
        <taxon>Lactobacillales</taxon>
        <taxon>Lactobacillaceae</taxon>
        <taxon>Levilactobacillus</taxon>
    </lineage>
</organism>
<keyword evidence="3" id="KW-1185">Reference proteome</keyword>
<dbReference type="EMBL" id="JAAVSD010000006">
    <property type="protein sequence ID" value="NLR29189.1"/>
    <property type="molecule type" value="Genomic_DNA"/>
</dbReference>
<evidence type="ECO:0000313" key="3">
    <source>
        <dbReference type="Proteomes" id="UP000707477"/>
    </source>
</evidence>
<comment type="caution">
    <text evidence="2">The sequence shown here is derived from an EMBL/GenBank/DDBJ whole genome shotgun (WGS) entry which is preliminary data.</text>
</comment>
<protein>
    <submittedName>
        <fullName evidence="2">Helix-turn-helix domain-containing protein</fullName>
    </submittedName>
</protein>
<dbReference type="InterPro" id="IPR001387">
    <property type="entry name" value="Cro/C1-type_HTH"/>
</dbReference>
<proteinExistence type="predicted"/>
<name>A0ABX1L4C1_9LACO</name>
<evidence type="ECO:0000259" key="1">
    <source>
        <dbReference type="PROSITE" id="PS50943"/>
    </source>
</evidence>
<dbReference type="Pfam" id="PF01381">
    <property type="entry name" value="HTH_3"/>
    <property type="match status" value="1"/>
</dbReference>
<dbReference type="RefSeq" id="WP_168848908.1">
    <property type="nucleotide sequence ID" value="NZ_JAAVSD010000006.1"/>
</dbReference>
<evidence type="ECO:0000313" key="2">
    <source>
        <dbReference type="EMBL" id="NLR29189.1"/>
    </source>
</evidence>